<evidence type="ECO:0000313" key="3">
    <source>
        <dbReference type="Proteomes" id="UP000719766"/>
    </source>
</evidence>
<gene>
    <name evidence="2" type="ORF">HD556DRAFT_864871</name>
</gene>
<feature type="region of interest" description="Disordered" evidence="1">
    <location>
        <begin position="35"/>
        <end position="183"/>
    </location>
</feature>
<proteinExistence type="predicted"/>
<evidence type="ECO:0000313" key="2">
    <source>
        <dbReference type="EMBL" id="KAG1788347.1"/>
    </source>
</evidence>
<dbReference type="GeneID" id="64605636"/>
<sequence>MGPLTNTEMFGDIWSLVERKQYPHHLWCGHTRPHQEDTGERFHVSQGPWHDPNSENLVSAVSLSAPRISKPTKPRFHPNSSAAPSPRSQSPAPTHVASPIATSHSRRLSALGQGVSVRDGVSVPISEDPEEDKSPSPALLKHRVREPVFYSPPAEYPPVQPRARPSVVQPPLRRPLISAPSDT</sequence>
<protein>
    <submittedName>
        <fullName evidence="2">Uncharacterized protein</fullName>
    </submittedName>
</protein>
<evidence type="ECO:0000256" key="1">
    <source>
        <dbReference type="SAM" id="MobiDB-lite"/>
    </source>
</evidence>
<accession>A0A9P7DDF7</accession>
<name>A0A9P7DDF7_9AGAM</name>
<dbReference type="OrthoDB" id="2692735at2759"/>
<dbReference type="AlphaFoldDB" id="A0A9P7DDF7"/>
<comment type="caution">
    <text evidence="2">The sequence shown here is derived from an EMBL/GenBank/DDBJ whole genome shotgun (WGS) entry which is preliminary data.</text>
</comment>
<dbReference type="RefSeq" id="XP_041155600.1">
    <property type="nucleotide sequence ID" value="XM_041311872.1"/>
</dbReference>
<dbReference type="EMBL" id="JABBWE010000069">
    <property type="protein sequence ID" value="KAG1788347.1"/>
    <property type="molecule type" value="Genomic_DNA"/>
</dbReference>
<dbReference type="Proteomes" id="UP000719766">
    <property type="component" value="Unassembled WGS sequence"/>
</dbReference>
<organism evidence="2 3">
    <name type="scientific">Suillus plorans</name>
    <dbReference type="NCBI Taxonomy" id="116603"/>
    <lineage>
        <taxon>Eukaryota</taxon>
        <taxon>Fungi</taxon>
        <taxon>Dikarya</taxon>
        <taxon>Basidiomycota</taxon>
        <taxon>Agaricomycotina</taxon>
        <taxon>Agaricomycetes</taxon>
        <taxon>Agaricomycetidae</taxon>
        <taxon>Boletales</taxon>
        <taxon>Suillineae</taxon>
        <taxon>Suillaceae</taxon>
        <taxon>Suillus</taxon>
    </lineage>
</organism>
<feature type="compositionally biased region" description="Low complexity" evidence="1">
    <location>
        <begin position="78"/>
        <end position="93"/>
    </location>
</feature>
<reference evidence="2" key="1">
    <citation type="journal article" date="2020" name="New Phytol.">
        <title>Comparative genomics reveals dynamic genome evolution in host specialist ectomycorrhizal fungi.</title>
        <authorList>
            <person name="Lofgren L.A."/>
            <person name="Nguyen N.H."/>
            <person name="Vilgalys R."/>
            <person name="Ruytinx J."/>
            <person name="Liao H.L."/>
            <person name="Branco S."/>
            <person name="Kuo A."/>
            <person name="LaButti K."/>
            <person name="Lipzen A."/>
            <person name="Andreopoulos W."/>
            <person name="Pangilinan J."/>
            <person name="Riley R."/>
            <person name="Hundley H."/>
            <person name="Na H."/>
            <person name="Barry K."/>
            <person name="Grigoriev I.V."/>
            <person name="Stajich J.E."/>
            <person name="Kennedy P.G."/>
        </authorList>
    </citation>
    <scope>NUCLEOTIDE SEQUENCE</scope>
    <source>
        <strain evidence="2">S12</strain>
    </source>
</reference>
<keyword evidence="3" id="KW-1185">Reference proteome</keyword>